<organism evidence="2 3">
    <name type="scientific">Dendrothele bispora (strain CBS 962.96)</name>
    <dbReference type="NCBI Taxonomy" id="1314807"/>
    <lineage>
        <taxon>Eukaryota</taxon>
        <taxon>Fungi</taxon>
        <taxon>Dikarya</taxon>
        <taxon>Basidiomycota</taxon>
        <taxon>Agaricomycotina</taxon>
        <taxon>Agaricomycetes</taxon>
        <taxon>Agaricomycetidae</taxon>
        <taxon>Agaricales</taxon>
        <taxon>Agaricales incertae sedis</taxon>
        <taxon>Dendrothele</taxon>
    </lineage>
</organism>
<accession>A0A4S8LXV0</accession>
<dbReference type="OrthoDB" id="3078403at2759"/>
<evidence type="ECO:0000313" key="2">
    <source>
        <dbReference type="EMBL" id="THU94522.1"/>
    </source>
</evidence>
<proteinExistence type="predicted"/>
<feature type="chain" id="PRO_5020237843" evidence="1">
    <location>
        <begin position="29"/>
        <end position="203"/>
    </location>
</feature>
<protein>
    <submittedName>
        <fullName evidence="2">Uncharacterized protein</fullName>
    </submittedName>
</protein>
<reference evidence="2 3" key="1">
    <citation type="journal article" date="2019" name="Nat. Ecol. Evol.">
        <title>Megaphylogeny resolves global patterns of mushroom evolution.</title>
        <authorList>
            <person name="Varga T."/>
            <person name="Krizsan K."/>
            <person name="Foldi C."/>
            <person name="Dima B."/>
            <person name="Sanchez-Garcia M."/>
            <person name="Sanchez-Ramirez S."/>
            <person name="Szollosi G.J."/>
            <person name="Szarkandi J.G."/>
            <person name="Papp V."/>
            <person name="Albert L."/>
            <person name="Andreopoulos W."/>
            <person name="Angelini C."/>
            <person name="Antonin V."/>
            <person name="Barry K.W."/>
            <person name="Bougher N.L."/>
            <person name="Buchanan P."/>
            <person name="Buyck B."/>
            <person name="Bense V."/>
            <person name="Catcheside P."/>
            <person name="Chovatia M."/>
            <person name="Cooper J."/>
            <person name="Damon W."/>
            <person name="Desjardin D."/>
            <person name="Finy P."/>
            <person name="Geml J."/>
            <person name="Haridas S."/>
            <person name="Hughes K."/>
            <person name="Justo A."/>
            <person name="Karasinski D."/>
            <person name="Kautmanova I."/>
            <person name="Kiss B."/>
            <person name="Kocsube S."/>
            <person name="Kotiranta H."/>
            <person name="LaButti K.M."/>
            <person name="Lechner B.E."/>
            <person name="Liimatainen K."/>
            <person name="Lipzen A."/>
            <person name="Lukacs Z."/>
            <person name="Mihaltcheva S."/>
            <person name="Morgado L.N."/>
            <person name="Niskanen T."/>
            <person name="Noordeloos M.E."/>
            <person name="Ohm R.A."/>
            <person name="Ortiz-Santana B."/>
            <person name="Ovrebo C."/>
            <person name="Racz N."/>
            <person name="Riley R."/>
            <person name="Savchenko A."/>
            <person name="Shiryaev A."/>
            <person name="Soop K."/>
            <person name="Spirin V."/>
            <person name="Szebenyi C."/>
            <person name="Tomsovsky M."/>
            <person name="Tulloss R.E."/>
            <person name="Uehling J."/>
            <person name="Grigoriev I.V."/>
            <person name="Vagvolgyi C."/>
            <person name="Papp T."/>
            <person name="Martin F.M."/>
            <person name="Miettinen O."/>
            <person name="Hibbett D.S."/>
            <person name="Nagy L.G."/>
        </authorList>
    </citation>
    <scope>NUCLEOTIDE SEQUENCE [LARGE SCALE GENOMIC DNA]</scope>
    <source>
        <strain evidence="2 3">CBS 962.96</strain>
    </source>
</reference>
<sequence>MRFSVALVFTFAALVVTDLGVIAAPVQGNETIAHPRAVPTLVTRGGAQSKIVADLDKSKKCPTLKETLSIAHQLNGDLTNALFYSRVSLPTVQTVRSHYRKKYLQDVFPSQVFSLIRELCGHAAPHSTQDPLMLMSRAMAGIASGEAWVLGSKDSVTAGTVEQDGGPYFKAEIDMMRLYKRVHTLRTFYWDGRQLKEGHPIRL</sequence>
<dbReference type="AlphaFoldDB" id="A0A4S8LXV0"/>
<dbReference type="Proteomes" id="UP000297245">
    <property type="component" value="Unassembled WGS sequence"/>
</dbReference>
<dbReference type="EMBL" id="ML179222">
    <property type="protein sequence ID" value="THU94522.1"/>
    <property type="molecule type" value="Genomic_DNA"/>
</dbReference>
<keyword evidence="1" id="KW-0732">Signal</keyword>
<feature type="signal peptide" evidence="1">
    <location>
        <begin position="1"/>
        <end position="28"/>
    </location>
</feature>
<evidence type="ECO:0000313" key="3">
    <source>
        <dbReference type="Proteomes" id="UP000297245"/>
    </source>
</evidence>
<name>A0A4S8LXV0_DENBC</name>
<keyword evidence="3" id="KW-1185">Reference proteome</keyword>
<gene>
    <name evidence="2" type="ORF">K435DRAFT_899787</name>
</gene>
<evidence type="ECO:0000256" key="1">
    <source>
        <dbReference type="SAM" id="SignalP"/>
    </source>
</evidence>